<name>A0ABR2FHW3_9ROSI</name>
<sequence>MLLLINVRPVSEVNWFRLHLVSGLKRTRSNEVRNCSSWICCTETILLKSGSFLALHSFPPCSSKLINLESAVLKMYKGWHPPPSFSIKGCSKLILPRDQGRQQPRRLGGLFSFYWTCCNQPVLVSFLPPQKRKAVMFVLELISIVTVTVMSQLVSICIKLPPQLESALNNYGSLRSSLAAN</sequence>
<proteinExistence type="predicted"/>
<accession>A0ABR2FHW3</accession>
<dbReference type="Proteomes" id="UP001472677">
    <property type="component" value="Unassembled WGS sequence"/>
</dbReference>
<dbReference type="EMBL" id="JBBPBM010000006">
    <property type="protein sequence ID" value="KAK8580460.1"/>
    <property type="molecule type" value="Genomic_DNA"/>
</dbReference>
<keyword evidence="2" id="KW-1185">Reference proteome</keyword>
<gene>
    <name evidence="1" type="ORF">V6N12_070732</name>
</gene>
<organism evidence="1 2">
    <name type="scientific">Hibiscus sabdariffa</name>
    <name type="common">roselle</name>
    <dbReference type="NCBI Taxonomy" id="183260"/>
    <lineage>
        <taxon>Eukaryota</taxon>
        <taxon>Viridiplantae</taxon>
        <taxon>Streptophyta</taxon>
        <taxon>Embryophyta</taxon>
        <taxon>Tracheophyta</taxon>
        <taxon>Spermatophyta</taxon>
        <taxon>Magnoliopsida</taxon>
        <taxon>eudicotyledons</taxon>
        <taxon>Gunneridae</taxon>
        <taxon>Pentapetalae</taxon>
        <taxon>rosids</taxon>
        <taxon>malvids</taxon>
        <taxon>Malvales</taxon>
        <taxon>Malvaceae</taxon>
        <taxon>Malvoideae</taxon>
        <taxon>Hibiscus</taxon>
    </lineage>
</organism>
<evidence type="ECO:0000313" key="2">
    <source>
        <dbReference type="Proteomes" id="UP001472677"/>
    </source>
</evidence>
<protein>
    <submittedName>
        <fullName evidence="1">Uncharacterized protein</fullName>
    </submittedName>
</protein>
<reference evidence="1 2" key="1">
    <citation type="journal article" date="2024" name="G3 (Bethesda)">
        <title>Genome assembly of Hibiscus sabdariffa L. provides insights into metabolisms of medicinal natural products.</title>
        <authorList>
            <person name="Kim T."/>
        </authorList>
    </citation>
    <scope>NUCLEOTIDE SEQUENCE [LARGE SCALE GENOMIC DNA]</scope>
    <source>
        <strain evidence="1">TK-2024</strain>
        <tissue evidence="1">Old leaves</tissue>
    </source>
</reference>
<comment type="caution">
    <text evidence="1">The sequence shown here is derived from an EMBL/GenBank/DDBJ whole genome shotgun (WGS) entry which is preliminary data.</text>
</comment>
<evidence type="ECO:0000313" key="1">
    <source>
        <dbReference type="EMBL" id="KAK8580460.1"/>
    </source>
</evidence>